<comment type="caution">
    <text evidence="3">The sequence shown here is derived from an EMBL/GenBank/DDBJ whole genome shotgun (WGS) entry which is preliminary data.</text>
</comment>
<reference evidence="3 4" key="1">
    <citation type="submission" date="2014-03" db="EMBL/GenBank/DDBJ databases">
        <title>Bradyrhizobium valentinum sp. nov., isolated from effective nodules of Lupinus mariae-josephae, a lupine endemic of basic-lime soils in Eastern Spain.</title>
        <authorList>
            <person name="Duran D."/>
            <person name="Rey L."/>
            <person name="Navarro A."/>
            <person name="Busquets A."/>
            <person name="Imperial J."/>
            <person name="Ruiz-Argueso T."/>
        </authorList>
    </citation>
    <scope>NUCLEOTIDE SEQUENCE [LARGE SCALE GENOMIC DNA]</scope>
    <source>
        <strain evidence="3 4">LmjM3</strain>
    </source>
</reference>
<sequence length="153" mass="17751">MSKPEFVYVIYIQAPCEKVWDALIDPEMTKDYWSRHRNRSDWSLGASWRHEDYDDPSQVHVVGTVLESERPHRLVLSWAPPEHADDPDKVSRVTFTIEDEFGSTKLTVVHDDLDPESLRDISSGWPVVLSSLKTMLETGASLPMTRRRWKNEN</sequence>
<name>A0A0R3LQQ3_9BRAD</name>
<evidence type="ECO:0000259" key="2">
    <source>
        <dbReference type="Pfam" id="PF08327"/>
    </source>
</evidence>
<accession>A0A0R3LQQ3</accession>
<dbReference type="SUPFAM" id="SSF55961">
    <property type="entry name" value="Bet v1-like"/>
    <property type="match status" value="1"/>
</dbReference>
<dbReference type="RefSeq" id="WP_057848759.1">
    <property type="nucleotide sequence ID" value="NZ_LLXX01000023.1"/>
</dbReference>
<dbReference type="AlphaFoldDB" id="A0A0R3LQQ3"/>
<dbReference type="CDD" id="cd08893">
    <property type="entry name" value="SRPBCC_CalC_Aha1-like_GntR-HTH"/>
    <property type="match status" value="1"/>
</dbReference>
<evidence type="ECO:0000256" key="1">
    <source>
        <dbReference type="ARBA" id="ARBA00006817"/>
    </source>
</evidence>
<dbReference type="OrthoDB" id="9815653at2"/>
<dbReference type="Pfam" id="PF08327">
    <property type="entry name" value="AHSA1"/>
    <property type="match status" value="1"/>
</dbReference>
<dbReference type="Proteomes" id="UP000051913">
    <property type="component" value="Unassembled WGS sequence"/>
</dbReference>
<comment type="similarity">
    <text evidence="1">Belongs to the AHA1 family.</text>
</comment>
<dbReference type="EMBL" id="LLXX01000023">
    <property type="protein sequence ID" value="KRR12970.1"/>
    <property type="molecule type" value="Genomic_DNA"/>
</dbReference>
<feature type="domain" description="Activator of Hsp90 ATPase homologue 1/2-like C-terminal" evidence="2">
    <location>
        <begin position="14"/>
        <end position="137"/>
    </location>
</feature>
<dbReference type="InterPro" id="IPR013538">
    <property type="entry name" value="ASHA1/2-like_C"/>
</dbReference>
<dbReference type="InterPro" id="IPR023393">
    <property type="entry name" value="START-like_dom_sf"/>
</dbReference>
<dbReference type="STRING" id="1518501.CQ10_12345"/>
<keyword evidence="4" id="KW-1185">Reference proteome</keyword>
<proteinExistence type="inferred from homology"/>
<gene>
    <name evidence="3" type="ORF">CP49_31620</name>
</gene>
<dbReference type="Gene3D" id="3.30.530.20">
    <property type="match status" value="1"/>
</dbReference>
<evidence type="ECO:0000313" key="4">
    <source>
        <dbReference type="Proteomes" id="UP000051913"/>
    </source>
</evidence>
<organism evidence="3 4">
    <name type="scientific">Bradyrhizobium valentinum</name>
    <dbReference type="NCBI Taxonomy" id="1518501"/>
    <lineage>
        <taxon>Bacteria</taxon>
        <taxon>Pseudomonadati</taxon>
        <taxon>Pseudomonadota</taxon>
        <taxon>Alphaproteobacteria</taxon>
        <taxon>Hyphomicrobiales</taxon>
        <taxon>Nitrobacteraceae</taxon>
        <taxon>Bradyrhizobium</taxon>
    </lineage>
</organism>
<evidence type="ECO:0000313" key="3">
    <source>
        <dbReference type="EMBL" id="KRR12970.1"/>
    </source>
</evidence>
<protein>
    <recommendedName>
        <fullName evidence="2">Activator of Hsp90 ATPase homologue 1/2-like C-terminal domain-containing protein</fullName>
    </recommendedName>
</protein>